<evidence type="ECO:0000313" key="2">
    <source>
        <dbReference type="Proteomes" id="UP000309997"/>
    </source>
</evidence>
<gene>
    <name evidence="1" type="ORF">D5086_014287</name>
</gene>
<proteinExistence type="predicted"/>
<dbReference type="EMBL" id="RCHU02000007">
    <property type="protein sequence ID" value="KAL3583226.1"/>
    <property type="molecule type" value="Genomic_DNA"/>
</dbReference>
<comment type="caution">
    <text evidence="1">The sequence shown here is derived from an EMBL/GenBank/DDBJ whole genome shotgun (WGS) entry which is preliminary data.</text>
</comment>
<organism evidence="1 2">
    <name type="scientific">Populus alba</name>
    <name type="common">White poplar</name>
    <dbReference type="NCBI Taxonomy" id="43335"/>
    <lineage>
        <taxon>Eukaryota</taxon>
        <taxon>Viridiplantae</taxon>
        <taxon>Streptophyta</taxon>
        <taxon>Embryophyta</taxon>
        <taxon>Tracheophyta</taxon>
        <taxon>Spermatophyta</taxon>
        <taxon>Magnoliopsida</taxon>
        <taxon>eudicotyledons</taxon>
        <taxon>Gunneridae</taxon>
        <taxon>Pentapetalae</taxon>
        <taxon>rosids</taxon>
        <taxon>fabids</taxon>
        <taxon>Malpighiales</taxon>
        <taxon>Salicaceae</taxon>
        <taxon>Saliceae</taxon>
        <taxon>Populus</taxon>
    </lineage>
</organism>
<keyword evidence="2" id="KW-1185">Reference proteome</keyword>
<evidence type="ECO:0000313" key="1">
    <source>
        <dbReference type="EMBL" id="KAL3583226.1"/>
    </source>
</evidence>
<dbReference type="Proteomes" id="UP000309997">
    <property type="component" value="Unassembled WGS sequence"/>
</dbReference>
<sequence length="223" mass="24884">MEFNMLIRDLMRDLVKQVGSGMSFQVTNIRPKLSNNEEYLQEMDRVLAAEAKTLRLTDFKLDHVFANTAAGSDNKENVGSPESMLLGLEFNDLSIIKNECEEEGDPTIMREGNVWSPEMPNSGSSPSASNVDGSNPNNIMGWNMLSPVGDLVEIYETDEKETGESKAILEPASSADKEMVDEDAEKLWIIMVFSRLQRGKVHCSATRKMKFILNSPIQTNTKS</sequence>
<protein>
    <submittedName>
        <fullName evidence="1">Uncharacterized protein</fullName>
    </submittedName>
</protein>
<accession>A0ACC4BXT5</accession>
<name>A0ACC4BXT5_POPAL</name>
<reference evidence="1 2" key="1">
    <citation type="journal article" date="2024" name="Plant Biotechnol. J.">
        <title>Genome and CRISPR/Cas9 system of a widespread forest tree (Populus alba) in the world.</title>
        <authorList>
            <person name="Liu Y.J."/>
            <person name="Jiang P.F."/>
            <person name="Han X.M."/>
            <person name="Li X.Y."/>
            <person name="Wang H.M."/>
            <person name="Wang Y.J."/>
            <person name="Wang X.X."/>
            <person name="Zeng Q.Y."/>
        </authorList>
    </citation>
    <scope>NUCLEOTIDE SEQUENCE [LARGE SCALE GENOMIC DNA]</scope>
    <source>
        <strain evidence="2">cv. PAL-ZL1</strain>
    </source>
</reference>